<sequence>MDIQEELRIAHAPATSSACVQAPPLSISQRLRTLRARFHITHVPNCIWSALFTALGGFVFGFDTGSIGSITVMSQFQERFSKTGHLSSTVQGLIVSTILITAAIASLVSGPLSDRISRTRTIALGAIVFAAGSVISCSAHALAQLLVGRCVAGVGEGLFLSARTVYAIEIAPASARGRLGSVVQLLVTTGIAAGYFVCYSTVRVGSSFSWRFPFGMQAVVSVVLAVGAPFLPHSPRWLRHVGRDAEAEIAWLKLGVISADAHKTEEHVRRDASERTNIWQELSHLWTKGIRTRTILGVFLMGMQQASGIDGVLYYAPVLFSQAGLSATTASFIASGVSGIINVVLTFAVQFFADKWSRRASMIRGGIVIGVAMILIGSLYASHASDTVAGRYAIIVLIYIFVVGYVASWAIVTRTICSEIQPMRTRAAATSLGQCANWVVNWAIAFSTPLFLARSSYGPYFLFGGCSLFTTLVCIGFQPETRGASLEEVDKAFEEPPWRVMLNKRKALARSGDGKDAASERAIYIQAGHEAGEGIPEQDIIRLPEVRFGGPWHHEHQLT</sequence>
<evidence type="ECO:0000256" key="3">
    <source>
        <dbReference type="ARBA" id="ARBA00022448"/>
    </source>
</evidence>
<evidence type="ECO:0000256" key="4">
    <source>
        <dbReference type="ARBA" id="ARBA00022692"/>
    </source>
</evidence>
<dbReference type="NCBIfam" id="TIGR00879">
    <property type="entry name" value="SP"/>
    <property type="match status" value="1"/>
</dbReference>
<feature type="transmembrane region" description="Helical" evidence="9">
    <location>
        <begin position="361"/>
        <end position="380"/>
    </location>
</feature>
<dbReference type="InterPro" id="IPR050360">
    <property type="entry name" value="MFS_Sugar_Transporters"/>
</dbReference>
<keyword evidence="12" id="KW-1185">Reference proteome</keyword>
<gene>
    <name evidence="11" type="ORF">POSPLADRAFT_1176785</name>
</gene>
<dbReference type="RefSeq" id="XP_024344621.1">
    <property type="nucleotide sequence ID" value="XM_024488448.1"/>
</dbReference>
<dbReference type="InterPro" id="IPR036259">
    <property type="entry name" value="MFS_trans_sf"/>
</dbReference>
<keyword evidence="4 9" id="KW-0812">Transmembrane</keyword>
<name>A0A1X6NGR0_9APHY</name>
<proteinExistence type="inferred from homology"/>
<dbReference type="GO" id="GO:0005351">
    <property type="term" value="F:carbohydrate:proton symporter activity"/>
    <property type="evidence" value="ECO:0007669"/>
    <property type="project" value="TreeGrafter"/>
</dbReference>
<keyword evidence="3 8" id="KW-0813">Transport</keyword>
<dbReference type="PANTHER" id="PTHR48022:SF2">
    <property type="entry name" value="PLASTIDIC GLUCOSE TRANSPORTER 4"/>
    <property type="match status" value="1"/>
</dbReference>
<feature type="domain" description="Major facilitator superfamily (MFS) profile" evidence="10">
    <location>
        <begin position="49"/>
        <end position="482"/>
    </location>
</feature>
<dbReference type="PROSITE" id="PS50850">
    <property type="entry name" value="MFS"/>
    <property type="match status" value="1"/>
</dbReference>
<evidence type="ECO:0000256" key="5">
    <source>
        <dbReference type="ARBA" id="ARBA00022989"/>
    </source>
</evidence>
<comment type="catalytic activity">
    <reaction evidence="7">
        <text>myo-inositol(out) + H(+)(out) = myo-inositol(in) + H(+)(in)</text>
        <dbReference type="Rhea" id="RHEA:60364"/>
        <dbReference type="ChEBI" id="CHEBI:15378"/>
        <dbReference type="ChEBI" id="CHEBI:17268"/>
    </reaction>
</comment>
<comment type="similarity">
    <text evidence="2 8">Belongs to the major facilitator superfamily. Sugar transporter (TC 2.A.1.1) family.</text>
</comment>
<accession>A0A1X6NGR0</accession>
<dbReference type="InterPro" id="IPR003663">
    <property type="entry name" value="Sugar/inositol_transpt"/>
</dbReference>
<dbReference type="InterPro" id="IPR005828">
    <property type="entry name" value="MFS_sugar_transport-like"/>
</dbReference>
<dbReference type="InterPro" id="IPR005829">
    <property type="entry name" value="Sugar_transporter_CS"/>
</dbReference>
<comment type="subcellular location">
    <subcellularLocation>
        <location evidence="1">Membrane</location>
        <topology evidence="1">Multi-pass membrane protein</topology>
    </subcellularLocation>
</comment>
<evidence type="ECO:0000256" key="8">
    <source>
        <dbReference type="RuleBase" id="RU003346"/>
    </source>
</evidence>
<evidence type="ECO:0000313" key="12">
    <source>
        <dbReference type="Proteomes" id="UP000194127"/>
    </source>
</evidence>
<dbReference type="FunFam" id="1.20.1250.20:FF:000134">
    <property type="entry name" value="MFS sugar transporter protein"/>
    <property type="match status" value="1"/>
</dbReference>
<evidence type="ECO:0000259" key="10">
    <source>
        <dbReference type="PROSITE" id="PS50850"/>
    </source>
</evidence>
<dbReference type="Pfam" id="PF00083">
    <property type="entry name" value="Sugar_tr"/>
    <property type="match status" value="1"/>
</dbReference>
<dbReference type="AlphaFoldDB" id="A0A1X6NGR0"/>
<dbReference type="PRINTS" id="PR00171">
    <property type="entry name" value="SUGRTRNSPORT"/>
</dbReference>
<dbReference type="GO" id="GO:0016020">
    <property type="term" value="C:membrane"/>
    <property type="evidence" value="ECO:0007669"/>
    <property type="project" value="UniProtKB-SubCell"/>
</dbReference>
<protein>
    <recommendedName>
        <fullName evidence="10">Major facilitator superfamily (MFS) profile domain-containing protein</fullName>
    </recommendedName>
</protein>
<feature type="transmembrane region" description="Helical" evidence="9">
    <location>
        <begin position="295"/>
        <end position="316"/>
    </location>
</feature>
<keyword evidence="6 9" id="KW-0472">Membrane</keyword>
<keyword evidence="5 9" id="KW-1133">Transmembrane helix</keyword>
<feature type="transmembrane region" description="Helical" evidence="9">
    <location>
        <begin position="90"/>
        <end position="110"/>
    </location>
</feature>
<feature type="transmembrane region" description="Helical" evidence="9">
    <location>
        <begin position="122"/>
        <end position="145"/>
    </location>
</feature>
<evidence type="ECO:0000256" key="1">
    <source>
        <dbReference type="ARBA" id="ARBA00004141"/>
    </source>
</evidence>
<feature type="transmembrane region" description="Helical" evidence="9">
    <location>
        <begin position="47"/>
        <end position="70"/>
    </location>
</feature>
<evidence type="ECO:0000256" key="9">
    <source>
        <dbReference type="SAM" id="Phobius"/>
    </source>
</evidence>
<feature type="transmembrane region" description="Helical" evidence="9">
    <location>
        <begin position="458"/>
        <end position="477"/>
    </location>
</feature>
<evidence type="ECO:0000256" key="7">
    <source>
        <dbReference type="ARBA" id="ARBA00049119"/>
    </source>
</evidence>
<reference evidence="11 12" key="1">
    <citation type="submission" date="2017-04" db="EMBL/GenBank/DDBJ databases">
        <title>Genome Sequence of the Model Brown-Rot Fungus Postia placenta SB12.</title>
        <authorList>
            <consortium name="DOE Joint Genome Institute"/>
            <person name="Gaskell J."/>
            <person name="Kersten P."/>
            <person name="Larrondo L.F."/>
            <person name="Canessa P."/>
            <person name="Martinez D."/>
            <person name="Hibbett D."/>
            <person name="Schmoll M."/>
            <person name="Kubicek C.P."/>
            <person name="Martinez A.T."/>
            <person name="Yadav J."/>
            <person name="Master E."/>
            <person name="Magnuson J.K."/>
            <person name="James T."/>
            <person name="Yaver D."/>
            <person name="Berka R."/>
            <person name="Labutti K."/>
            <person name="Lipzen A."/>
            <person name="Aerts A."/>
            <person name="Barry K."/>
            <person name="Henrissat B."/>
            <person name="Blanchette R."/>
            <person name="Grigoriev I."/>
            <person name="Cullen D."/>
        </authorList>
    </citation>
    <scope>NUCLEOTIDE SEQUENCE [LARGE SCALE GENOMIC DNA]</scope>
    <source>
        <strain evidence="11 12">MAD-698-R-SB12</strain>
    </source>
</reference>
<evidence type="ECO:0000256" key="2">
    <source>
        <dbReference type="ARBA" id="ARBA00010992"/>
    </source>
</evidence>
<dbReference type="PROSITE" id="PS00217">
    <property type="entry name" value="SUGAR_TRANSPORT_2"/>
    <property type="match status" value="1"/>
</dbReference>
<feature type="transmembrane region" description="Helical" evidence="9">
    <location>
        <begin position="182"/>
        <end position="202"/>
    </location>
</feature>
<dbReference type="Proteomes" id="UP000194127">
    <property type="component" value="Unassembled WGS sequence"/>
</dbReference>
<dbReference type="GeneID" id="36333397"/>
<evidence type="ECO:0000313" key="11">
    <source>
        <dbReference type="EMBL" id="OSX67827.1"/>
    </source>
</evidence>
<feature type="transmembrane region" description="Helical" evidence="9">
    <location>
        <begin position="432"/>
        <end position="452"/>
    </location>
</feature>
<dbReference type="PANTHER" id="PTHR48022">
    <property type="entry name" value="PLASTIDIC GLUCOSE TRANSPORTER 4"/>
    <property type="match status" value="1"/>
</dbReference>
<dbReference type="EMBL" id="KZ110591">
    <property type="protein sequence ID" value="OSX67827.1"/>
    <property type="molecule type" value="Genomic_DNA"/>
</dbReference>
<organism evidence="11 12">
    <name type="scientific">Postia placenta MAD-698-R-SB12</name>
    <dbReference type="NCBI Taxonomy" id="670580"/>
    <lineage>
        <taxon>Eukaryota</taxon>
        <taxon>Fungi</taxon>
        <taxon>Dikarya</taxon>
        <taxon>Basidiomycota</taxon>
        <taxon>Agaricomycotina</taxon>
        <taxon>Agaricomycetes</taxon>
        <taxon>Polyporales</taxon>
        <taxon>Adustoporiaceae</taxon>
        <taxon>Rhodonia</taxon>
    </lineage>
</organism>
<dbReference type="SUPFAM" id="SSF103473">
    <property type="entry name" value="MFS general substrate transporter"/>
    <property type="match status" value="1"/>
</dbReference>
<dbReference type="OrthoDB" id="5399138at2759"/>
<dbReference type="Gene3D" id="1.20.1250.20">
    <property type="entry name" value="MFS general substrate transporter like domains"/>
    <property type="match status" value="1"/>
</dbReference>
<dbReference type="InterPro" id="IPR020846">
    <property type="entry name" value="MFS_dom"/>
</dbReference>
<feature type="transmembrane region" description="Helical" evidence="9">
    <location>
        <begin position="392"/>
        <end position="412"/>
    </location>
</feature>
<dbReference type="STRING" id="670580.A0A1X6NGR0"/>
<evidence type="ECO:0000256" key="6">
    <source>
        <dbReference type="ARBA" id="ARBA00023136"/>
    </source>
</evidence>
<feature type="transmembrane region" description="Helical" evidence="9">
    <location>
        <begin position="328"/>
        <end position="349"/>
    </location>
</feature>